<evidence type="ECO:0000313" key="4">
    <source>
        <dbReference type="Proteomes" id="UP000694380"/>
    </source>
</evidence>
<reference evidence="3" key="3">
    <citation type="submission" date="2025-09" db="UniProtKB">
        <authorList>
            <consortium name="Ensembl"/>
        </authorList>
    </citation>
    <scope>IDENTIFICATION</scope>
</reference>
<reference evidence="3" key="1">
    <citation type="journal article" date="2015" name="Genome Biol. Evol.">
        <title>Physical Mapping and Refinement of the Painted Turtle Genome (Chrysemys picta) Inform Amniote Genome Evolution and Challenge Turtle-Bird Chromosomal Conservation.</title>
        <authorList>
            <person name="Badenhorst D."/>
            <person name="Hillier L.W."/>
            <person name="Literman R."/>
            <person name="Montiel E.E."/>
            <person name="Radhakrishnan S."/>
            <person name="Shen Y."/>
            <person name="Minx P."/>
            <person name="Janes D.E."/>
            <person name="Warren W.C."/>
            <person name="Edwards S.V."/>
            <person name="Valenzuela N."/>
        </authorList>
    </citation>
    <scope>NUCLEOTIDE SEQUENCE [LARGE SCALE GENOMIC DNA]</scope>
</reference>
<dbReference type="Proteomes" id="UP000694380">
    <property type="component" value="Chromosome 1"/>
</dbReference>
<dbReference type="PANTHER" id="PTHR35076">
    <property type="entry name" value="TUBULIN EPSILON AND DELTA COMPLEX PROTEIN 1"/>
    <property type="match status" value="1"/>
</dbReference>
<keyword evidence="1" id="KW-0175">Coiled coil</keyword>
<protein>
    <submittedName>
        <fullName evidence="3">Tubulin epsilon and delta complex 1</fullName>
    </submittedName>
</protein>
<organism evidence="3 4">
    <name type="scientific">Chrysemys picta bellii</name>
    <name type="common">Western painted turtle</name>
    <name type="synonym">Emys bellii</name>
    <dbReference type="NCBI Taxonomy" id="8478"/>
    <lineage>
        <taxon>Eukaryota</taxon>
        <taxon>Metazoa</taxon>
        <taxon>Chordata</taxon>
        <taxon>Craniata</taxon>
        <taxon>Vertebrata</taxon>
        <taxon>Euteleostomi</taxon>
        <taxon>Archelosauria</taxon>
        <taxon>Testudinata</taxon>
        <taxon>Testudines</taxon>
        <taxon>Cryptodira</taxon>
        <taxon>Durocryptodira</taxon>
        <taxon>Testudinoidea</taxon>
        <taxon>Emydidae</taxon>
        <taxon>Chrysemys</taxon>
    </lineage>
</organism>
<dbReference type="GO" id="GO:0005814">
    <property type="term" value="C:centriole"/>
    <property type="evidence" value="ECO:0007669"/>
    <property type="project" value="Ensembl"/>
</dbReference>
<name>A0A8C3F592_CHRPI</name>
<dbReference type="PANTHER" id="PTHR35076:SF1">
    <property type="entry name" value="TUBULIN EPSILON AND DELTA COMPLEX PROTEIN 1"/>
    <property type="match status" value="1"/>
</dbReference>
<proteinExistence type="predicted"/>
<dbReference type="Pfam" id="PF14970">
    <property type="entry name" value="TEDC1"/>
    <property type="match status" value="1"/>
</dbReference>
<dbReference type="OMA" id="FIPPMKT"/>
<dbReference type="Ensembl" id="ENSCPBT00000000120.1">
    <property type="protein sequence ID" value="ENSCPBP00000000085.1"/>
    <property type="gene ID" value="ENSCPBG00000000091.1"/>
</dbReference>
<dbReference type="InterPro" id="IPR027996">
    <property type="entry name" value="TEDC1_dom"/>
</dbReference>
<dbReference type="GO" id="GO:0005929">
    <property type="term" value="C:cilium"/>
    <property type="evidence" value="ECO:0007669"/>
    <property type="project" value="Ensembl"/>
</dbReference>
<reference evidence="3" key="2">
    <citation type="submission" date="2025-08" db="UniProtKB">
        <authorList>
            <consortium name="Ensembl"/>
        </authorList>
    </citation>
    <scope>IDENTIFICATION</scope>
</reference>
<dbReference type="GeneTree" id="ENSGT00390000011474"/>
<gene>
    <name evidence="3" type="primary">TEDC1</name>
</gene>
<feature type="domain" description="Tubulin epsilon and delta complex protein 1" evidence="2">
    <location>
        <begin position="82"/>
        <end position="259"/>
    </location>
</feature>
<feature type="coiled-coil region" evidence="1">
    <location>
        <begin position="405"/>
        <end position="432"/>
    </location>
</feature>
<keyword evidence="4" id="KW-1185">Reference proteome</keyword>
<sequence length="464" mass="53303">MWRGRAGTLPAAIGALCRALPPVSRPAPETFRLAKFDRPEASLQIWRLLYSLLKQIHDGGWTEPDTIGTQIRFVKSVLRYHGYGRPEFYQLPSDGSQGSRELLLAFSWLLNRISLLERLLTVNRVKIGDEASVCTCEDNLSNSWKDRTEIALEPCLKREVDVRYLQWLTGRLRFQWRSLHVDHQEQCKLLHKIHSYTSGCHMDQTIGHFSVTETDLIRQPDSYKQLLQSLESETSRLEAFLEWKRLEPVYWHWMETVLDTLDEDANTFKSEDVCKEKNTLPNANLCCHSASNIIGEIDKLTKDLVTLHDGLHELVNCKKSAWYEKVKSRERTLPDEREFCAAVRTITEAVKLKLSGLKYHCSHKKNGMHGLYRLVFKDKCSASKTGFLSSVSKEPITNVNATEVISELQMEEGTLKRELKQLQEECRHKLDEIAEGLVGVICIPPMKRDWSPLAETGLNQLFPP</sequence>
<evidence type="ECO:0000313" key="3">
    <source>
        <dbReference type="Ensembl" id="ENSCPBP00000000085.1"/>
    </source>
</evidence>
<evidence type="ECO:0000256" key="1">
    <source>
        <dbReference type="SAM" id="Coils"/>
    </source>
</evidence>
<dbReference type="GO" id="GO:0045880">
    <property type="term" value="P:positive regulation of smoothened signaling pathway"/>
    <property type="evidence" value="ECO:0007669"/>
    <property type="project" value="Ensembl"/>
</dbReference>
<dbReference type="InterPro" id="IPR043535">
    <property type="entry name" value="TEDC1"/>
</dbReference>
<evidence type="ECO:0000259" key="2">
    <source>
        <dbReference type="Pfam" id="PF14970"/>
    </source>
</evidence>
<accession>A0A8C3F592</accession>
<dbReference type="AlphaFoldDB" id="A0A8C3F592"/>